<gene>
    <name evidence="1" type="ORF">EVA_06552</name>
</gene>
<organism evidence="1">
    <name type="scientific">gut metagenome</name>
    <dbReference type="NCBI Taxonomy" id="749906"/>
    <lineage>
        <taxon>unclassified sequences</taxon>
        <taxon>metagenomes</taxon>
        <taxon>organismal metagenomes</taxon>
    </lineage>
</organism>
<name>J9GX98_9ZZZZ</name>
<dbReference type="EMBL" id="AMCI01001501">
    <property type="protein sequence ID" value="EJX05340.1"/>
    <property type="molecule type" value="Genomic_DNA"/>
</dbReference>
<dbReference type="AlphaFoldDB" id="J9GX98"/>
<proteinExistence type="predicted"/>
<reference evidence="1" key="1">
    <citation type="journal article" date="2012" name="PLoS ONE">
        <title>Gene sets for utilization of primary and secondary nutrition supplies in the distal gut of endangered iberian lynx.</title>
        <authorList>
            <person name="Alcaide M."/>
            <person name="Messina E."/>
            <person name="Richter M."/>
            <person name="Bargiela R."/>
            <person name="Peplies J."/>
            <person name="Huws S.A."/>
            <person name="Newbold C.J."/>
            <person name="Golyshin P.N."/>
            <person name="Simon M.A."/>
            <person name="Lopez G."/>
            <person name="Yakimov M.M."/>
            <person name="Ferrer M."/>
        </authorList>
    </citation>
    <scope>NUCLEOTIDE SEQUENCE</scope>
</reference>
<sequence length="40" mass="4548">MFFKTVSHLSLITQTQPLPATAHQLSENKQKLQFSIHPSI</sequence>
<accession>J9GX98</accession>
<comment type="caution">
    <text evidence="1">The sequence shown here is derived from an EMBL/GenBank/DDBJ whole genome shotgun (WGS) entry which is preliminary data.</text>
</comment>
<evidence type="ECO:0000313" key="1">
    <source>
        <dbReference type="EMBL" id="EJX05340.1"/>
    </source>
</evidence>
<protein>
    <submittedName>
        <fullName evidence="1">Uncharacterized protein</fullName>
    </submittedName>
</protein>